<gene>
    <name evidence="2" type="ORF">AKAME5_001363400</name>
</gene>
<protein>
    <submittedName>
        <fullName evidence="2">Myopalladin-like isoform X1</fullName>
    </submittedName>
</protein>
<evidence type="ECO:0000256" key="1">
    <source>
        <dbReference type="SAM" id="MobiDB-lite"/>
    </source>
</evidence>
<proteinExistence type="predicted"/>
<comment type="caution">
    <text evidence="2">The sequence shown here is derived from an EMBL/GenBank/DDBJ whole genome shotgun (WGS) entry which is preliminary data.</text>
</comment>
<feature type="non-terminal residue" evidence="2">
    <location>
        <position position="1"/>
    </location>
</feature>
<dbReference type="AlphaFoldDB" id="A0AAD3RB86"/>
<evidence type="ECO:0000313" key="3">
    <source>
        <dbReference type="Proteomes" id="UP001279410"/>
    </source>
</evidence>
<name>A0AAD3RB86_LATJO</name>
<sequence length="247" mass="27933">PESPEGTHRRHHQGQMGREMRDQLSRRNKLCSSPADPPDLTVEEGRFCRIDFKVGGSNSRRACWYLMAAIPDDYHKMLLRSVLRPPTFGPEDAEPRALEAYTVRRDSPEVTIAAQAVKSNSRWRMLARFNAVVSTPNKKRYTIERKPGEDMSIELFSSPEEYCILTLFTARESSLSENNTAISPHSLGHENNSALPQRRRVAVAPAHVPALTVEEPRPAHRPAVRKEPKSGRLCCHILRSPIIIPEL</sequence>
<evidence type="ECO:0000313" key="2">
    <source>
        <dbReference type="EMBL" id="GLD61861.1"/>
    </source>
</evidence>
<reference evidence="2" key="1">
    <citation type="submission" date="2022-08" db="EMBL/GenBank/DDBJ databases">
        <title>Genome sequencing of akame (Lates japonicus).</title>
        <authorList>
            <person name="Hashiguchi Y."/>
            <person name="Takahashi H."/>
        </authorList>
    </citation>
    <scope>NUCLEOTIDE SEQUENCE</scope>
    <source>
        <strain evidence="2">Kochi</strain>
    </source>
</reference>
<dbReference type="EMBL" id="BRZM01000049">
    <property type="protein sequence ID" value="GLD61861.1"/>
    <property type="molecule type" value="Genomic_DNA"/>
</dbReference>
<dbReference type="Proteomes" id="UP001279410">
    <property type="component" value="Unassembled WGS sequence"/>
</dbReference>
<keyword evidence="3" id="KW-1185">Reference proteome</keyword>
<accession>A0AAD3RB86</accession>
<organism evidence="2 3">
    <name type="scientific">Lates japonicus</name>
    <name type="common">Japanese lates</name>
    <dbReference type="NCBI Taxonomy" id="270547"/>
    <lineage>
        <taxon>Eukaryota</taxon>
        <taxon>Metazoa</taxon>
        <taxon>Chordata</taxon>
        <taxon>Craniata</taxon>
        <taxon>Vertebrata</taxon>
        <taxon>Euteleostomi</taxon>
        <taxon>Actinopterygii</taxon>
        <taxon>Neopterygii</taxon>
        <taxon>Teleostei</taxon>
        <taxon>Neoteleostei</taxon>
        <taxon>Acanthomorphata</taxon>
        <taxon>Carangaria</taxon>
        <taxon>Carangaria incertae sedis</taxon>
        <taxon>Centropomidae</taxon>
        <taxon>Lates</taxon>
    </lineage>
</organism>
<feature type="region of interest" description="Disordered" evidence="1">
    <location>
        <begin position="1"/>
        <end position="37"/>
    </location>
</feature>